<keyword evidence="3" id="KW-1185">Reference proteome</keyword>
<name>A0A172YBZ9_9GAMM</name>
<dbReference type="AlphaFoldDB" id="A0A172YBZ9"/>
<keyword evidence="1" id="KW-0732">Signal</keyword>
<dbReference type="Pfam" id="PF10054">
    <property type="entry name" value="DUF2291"/>
    <property type="match status" value="1"/>
</dbReference>
<dbReference type="Proteomes" id="UP000077875">
    <property type="component" value="Chromosome"/>
</dbReference>
<accession>A0A172YBZ9</accession>
<dbReference type="InterPro" id="IPR036215">
    <property type="entry name" value="TM0957-like_sf"/>
</dbReference>
<dbReference type="InterPro" id="IPR014582">
    <property type="entry name" value="UCP033535_lipo"/>
</dbReference>
<sequence>MSTVTIKHAALLLLLVGSSGFTLVPRDEVAQAGASGQRATLDAGQLFGQNIVPYARAHAAPLTEVARAIDENFDAACQRYGRQASQAFPCSFWVHAQGSIESIDSGSRVGKAPLVDTGVEDKPVALLVGPVIPGTAVRDAFPELSYDDFGDQGAFARFSSALNDQVRAVIEARGPLEVGQQLSFNAVFSAWDGSDAAFELIPVEFDPPPATDGAAAP</sequence>
<proteinExistence type="predicted"/>
<gene>
    <name evidence="2" type="ORF">A5892_04140</name>
</gene>
<organism evidence="2 3">
    <name type="scientific">Halotalea alkalilenta</name>
    <dbReference type="NCBI Taxonomy" id="376489"/>
    <lineage>
        <taxon>Bacteria</taxon>
        <taxon>Pseudomonadati</taxon>
        <taxon>Pseudomonadota</taxon>
        <taxon>Gammaproteobacteria</taxon>
        <taxon>Oceanospirillales</taxon>
        <taxon>Halomonadaceae</taxon>
        <taxon>Halotalea</taxon>
    </lineage>
</organism>
<evidence type="ECO:0008006" key="4">
    <source>
        <dbReference type="Google" id="ProtNLM"/>
    </source>
</evidence>
<reference evidence="2 3" key="1">
    <citation type="submission" date="2016-04" db="EMBL/GenBank/DDBJ databases">
        <title>Complete Genome Sequence of Halotalea alkalilenta IHB B 13600.</title>
        <authorList>
            <person name="Swarnkar M.K."/>
            <person name="Sharma A."/>
            <person name="Kaushal K."/>
            <person name="Soni R."/>
            <person name="Rana S."/>
            <person name="Singh A.K."/>
            <person name="Gulati A."/>
        </authorList>
    </citation>
    <scope>NUCLEOTIDE SEQUENCE [LARGE SCALE GENOMIC DNA]</scope>
    <source>
        <strain evidence="2 3">IHB B 13600</strain>
    </source>
</reference>
<dbReference type="STRING" id="376489.A5892_04140"/>
<protein>
    <recommendedName>
        <fullName evidence="4">DUF2291 domain-containing protein</fullName>
    </recommendedName>
</protein>
<evidence type="ECO:0000313" key="2">
    <source>
        <dbReference type="EMBL" id="ANF56757.1"/>
    </source>
</evidence>
<evidence type="ECO:0000313" key="3">
    <source>
        <dbReference type="Proteomes" id="UP000077875"/>
    </source>
</evidence>
<feature type="signal peptide" evidence="1">
    <location>
        <begin position="1"/>
        <end position="22"/>
    </location>
</feature>
<feature type="chain" id="PRO_5008004585" description="DUF2291 domain-containing protein" evidence="1">
    <location>
        <begin position="23"/>
        <end position="217"/>
    </location>
</feature>
<dbReference type="KEGG" id="haa:A5892_04140"/>
<evidence type="ECO:0000256" key="1">
    <source>
        <dbReference type="SAM" id="SignalP"/>
    </source>
</evidence>
<dbReference type="EMBL" id="CP015243">
    <property type="protein sequence ID" value="ANF56757.1"/>
    <property type="molecule type" value="Genomic_DNA"/>
</dbReference>
<dbReference type="SUPFAM" id="SSF141318">
    <property type="entry name" value="TM0957-like"/>
    <property type="match status" value="1"/>
</dbReference>
<dbReference type="RefSeq" id="WP_064121728.1">
    <property type="nucleotide sequence ID" value="NZ_CP015243.1"/>
</dbReference>